<dbReference type="InterPro" id="IPR002347">
    <property type="entry name" value="SDR_fam"/>
</dbReference>
<gene>
    <name evidence="3" type="ORF">NCTC10211_04466</name>
</gene>
<dbReference type="Gene3D" id="3.40.50.720">
    <property type="entry name" value="NAD(P)-binding Rossmann-like Domain"/>
    <property type="match status" value="1"/>
</dbReference>
<dbReference type="Proteomes" id="UP000254765">
    <property type="component" value="Unassembled WGS sequence"/>
</dbReference>
<evidence type="ECO:0000313" key="3">
    <source>
        <dbReference type="EMBL" id="SUI70743.1"/>
    </source>
</evidence>
<dbReference type="PANTHER" id="PTHR44196:SF1">
    <property type="entry name" value="DEHYDROGENASE_REDUCTASE SDR FAMILY MEMBER 7B"/>
    <property type="match status" value="1"/>
</dbReference>
<evidence type="ECO:0000313" key="4">
    <source>
        <dbReference type="Proteomes" id="UP000254765"/>
    </source>
</evidence>
<dbReference type="Pfam" id="PF00106">
    <property type="entry name" value="adh_short"/>
    <property type="match status" value="1"/>
</dbReference>
<dbReference type="AlphaFoldDB" id="A0A379ZZX9"/>
<accession>A0A379ZZX9</accession>
<organism evidence="3 4">
    <name type="scientific">Serratia marcescens</name>
    <dbReference type="NCBI Taxonomy" id="615"/>
    <lineage>
        <taxon>Bacteria</taxon>
        <taxon>Pseudomonadati</taxon>
        <taxon>Pseudomonadota</taxon>
        <taxon>Gammaproteobacteria</taxon>
        <taxon>Enterobacterales</taxon>
        <taxon>Yersiniaceae</taxon>
        <taxon>Serratia</taxon>
    </lineage>
</organism>
<dbReference type="PANTHER" id="PTHR44196">
    <property type="entry name" value="DEHYDROGENASE/REDUCTASE SDR FAMILY MEMBER 7B"/>
    <property type="match status" value="1"/>
</dbReference>
<dbReference type="SUPFAM" id="SSF51735">
    <property type="entry name" value="NAD(P)-binding Rossmann-fold domains"/>
    <property type="match status" value="1"/>
</dbReference>
<protein>
    <submittedName>
        <fullName evidence="3">Short chain dehydrogenase</fullName>
    </submittedName>
</protein>
<dbReference type="InterPro" id="IPR036291">
    <property type="entry name" value="NAD(P)-bd_dom_sf"/>
</dbReference>
<reference evidence="3 4" key="1">
    <citation type="submission" date="2018-06" db="EMBL/GenBank/DDBJ databases">
        <authorList>
            <consortium name="Pathogen Informatics"/>
            <person name="Doyle S."/>
        </authorList>
    </citation>
    <scope>NUCLEOTIDE SEQUENCE [LARGE SCALE GENOMIC DNA]</scope>
    <source>
        <strain evidence="3 4">NCTC10211</strain>
    </source>
</reference>
<name>A0A379ZZX9_SERMA</name>
<keyword evidence="2" id="KW-0560">Oxidoreductase</keyword>
<evidence type="ECO:0000256" key="2">
    <source>
        <dbReference type="ARBA" id="ARBA00023002"/>
    </source>
</evidence>
<evidence type="ECO:0000256" key="1">
    <source>
        <dbReference type="ARBA" id="ARBA00006484"/>
    </source>
</evidence>
<dbReference type="GO" id="GO:0016491">
    <property type="term" value="F:oxidoreductase activity"/>
    <property type="evidence" value="ECO:0007669"/>
    <property type="project" value="UniProtKB-KW"/>
</dbReference>
<dbReference type="GO" id="GO:0016020">
    <property type="term" value="C:membrane"/>
    <property type="evidence" value="ECO:0007669"/>
    <property type="project" value="TreeGrafter"/>
</dbReference>
<comment type="similarity">
    <text evidence="1">Belongs to the short-chain dehydrogenases/reductases (SDR) family.</text>
</comment>
<dbReference type="EMBL" id="UGYK01000002">
    <property type="protein sequence ID" value="SUI70743.1"/>
    <property type="molecule type" value="Genomic_DNA"/>
</dbReference>
<sequence>MNALNGKVAVIGGASSGIGKAAALLFARQGAALVLGARRAPLLAELVEDIRREGRPSIGGGG</sequence>
<proteinExistence type="inferred from homology"/>